<keyword evidence="2" id="KW-0812">Transmembrane</keyword>
<keyword evidence="2" id="KW-1133">Transmembrane helix</keyword>
<gene>
    <name evidence="3" type="ORF">BCAMP_06055</name>
</gene>
<dbReference type="EMBL" id="AODH01000022">
    <property type="protein sequence ID" value="EUJ39989.1"/>
    <property type="molecule type" value="Genomic_DNA"/>
</dbReference>
<feature type="transmembrane region" description="Helical" evidence="2">
    <location>
        <begin position="30"/>
        <end position="48"/>
    </location>
</feature>
<evidence type="ECO:0000313" key="3">
    <source>
        <dbReference type="EMBL" id="EUJ39989.1"/>
    </source>
</evidence>
<dbReference type="RefSeq" id="WP_035314338.1">
    <property type="nucleotide sequence ID" value="NZ_AODH01000022.1"/>
</dbReference>
<feature type="compositionally biased region" description="Polar residues" evidence="1">
    <location>
        <begin position="63"/>
        <end position="72"/>
    </location>
</feature>
<dbReference type="Proteomes" id="UP000019243">
    <property type="component" value="Unassembled WGS sequence"/>
</dbReference>
<proteinExistence type="predicted"/>
<accession>W7CKL7</accession>
<evidence type="ECO:0000256" key="1">
    <source>
        <dbReference type="SAM" id="MobiDB-lite"/>
    </source>
</evidence>
<feature type="region of interest" description="Disordered" evidence="1">
    <location>
        <begin position="57"/>
        <end position="78"/>
    </location>
</feature>
<sequence length="78" mass="9140">MNWLKKGWYYILPILALILSLMSDQKIDKSLVMIVAGVLLLMILMDISKYRILQEKRKKEAEQQTSTIAQESTNKKKR</sequence>
<dbReference type="AlphaFoldDB" id="W7CKL7"/>
<evidence type="ECO:0000313" key="4">
    <source>
        <dbReference type="Proteomes" id="UP000019243"/>
    </source>
</evidence>
<evidence type="ECO:0000256" key="2">
    <source>
        <dbReference type="SAM" id="Phobius"/>
    </source>
</evidence>
<comment type="caution">
    <text evidence="3">The sequence shown here is derived from an EMBL/GenBank/DDBJ whole genome shotgun (WGS) entry which is preliminary data.</text>
</comment>
<keyword evidence="2" id="KW-0472">Membrane</keyword>
<reference evidence="3 4" key="1">
    <citation type="submission" date="2012-12" db="EMBL/GenBank/DDBJ databases">
        <title>Novel taxa of Listeriaceae from agricultural environments in the United States.</title>
        <authorList>
            <person name="den Bakker H.C."/>
            <person name="Allred A."/>
            <person name="Warchocki S."/>
            <person name="Wright E.M."/>
            <person name="Burrell A."/>
            <person name="Nightingale K.K."/>
            <person name="Kephart D."/>
            <person name="Wiedmann M."/>
        </authorList>
    </citation>
    <scope>NUCLEOTIDE SEQUENCE [LARGE SCALE GENOMIC DNA]</scope>
    <source>
        <strain evidence="3 4">FSL F6-1037</strain>
    </source>
</reference>
<feature type="transmembrane region" description="Helical" evidence="2">
    <location>
        <begin position="7"/>
        <end position="24"/>
    </location>
</feature>
<organism evidence="3 4">
    <name type="scientific">Brochothrix campestris FSL F6-1037</name>
    <dbReference type="NCBI Taxonomy" id="1265861"/>
    <lineage>
        <taxon>Bacteria</taxon>
        <taxon>Bacillati</taxon>
        <taxon>Bacillota</taxon>
        <taxon>Bacilli</taxon>
        <taxon>Bacillales</taxon>
        <taxon>Listeriaceae</taxon>
        <taxon>Brochothrix</taxon>
    </lineage>
</organism>
<keyword evidence="4" id="KW-1185">Reference proteome</keyword>
<protein>
    <submittedName>
        <fullName evidence="3">Uncharacterized protein</fullName>
    </submittedName>
</protein>
<dbReference type="OrthoDB" id="9973016at2"/>
<name>W7CKL7_9LIST</name>